<evidence type="ECO:0000313" key="1">
    <source>
        <dbReference type="EMBL" id="MEA5256624.1"/>
    </source>
</evidence>
<dbReference type="InterPro" id="IPR011659">
    <property type="entry name" value="WD40"/>
</dbReference>
<gene>
    <name evidence="1" type="ORF">VB264_02440</name>
</gene>
<accession>A0ABU5QIT2</accession>
<protein>
    <recommendedName>
        <fullName evidence="3">WD40 repeat protein</fullName>
    </recommendedName>
</protein>
<reference evidence="1 2" key="1">
    <citation type="submission" date="2023-12" db="EMBL/GenBank/DDBJ databases">
        <title>Novel species of the genus Arcicella isolated from rivers.</title>
        <authorList>
            <person name="Lu H."/>
        </authorList>
    </citation>
    <scope>NUCLEOTIDE SEQUENCE [LARGE SCALE GENOMIC DNA]</scope>
    <source>
        <strain evidence="1 2">LMG 21963</strain>
    </source>
</reference>
<evidence type="ECO:0008006" key="3">
    <source>
        <dbReference type="Google" id="ProtNLM"/>
    </source>
</evidence>
<dbReference type="EMBL" id="JAYFUL010000002">
    <property type="protein sequence ID" value="MEA5256624.1"/>
    <property type="molecule type" value="Genomic_DNA"/>
</dbReference>
<sequence length="372" mass="41604">MKIYITFCLICCCYLGFSQNTPVGIFQNHGDVGKPKIAGSARYDEATQTYYVKGAGYNIWFQRDEFQYLYQKLKGDFVLTANFEFIGDKGNNHRKYGWMIRESADESAAHVSAVSHGDGLTVMQWRVLRGAYMRDPEDEIFFTKKGFEVVQLERIGKKITMRVAHQGEPLQTVGSYTSEMKDVVLAGLYVCSHDSLAIDEAKIWNVRIDKPVYNASKTEKIQSLPTRLTNVNITNGLCKNLSVSEVNSVTGKVINETKVGAKLQYSSVLSKGNSQIWRMKADGSEKEQVTFDEYQNTAPSISPDGKWLAFISFPNDTENANQYTQAMVRLIPLTGGIGAKVIAHFYGNQSTSNSLIWSADSKSLNFTNSISN</sequence>
<keyword evidence="2" id="KW-1185">Reference proteome</keyword>
<name>A0ABU5QIT2_9BACT</name>
<dbReference type="Pfam" id="PF07676">
    <property type="entry name" value="PD40"/>
    <property type="match status" value="1"/>
</dbReference>
<organism evidence="1 2">
    <name type="scientific">Arcicella aquatica</name>
    <dbReference type="NCBI Taxonomy" id="217141"/>
    <lineage>
        <taxon>Bacteria</taxon>
        <taxon>Pseudomonadati</taxon>
        <taxon>Bacteroidota</taxon>
        <taxon>Cytophagia</taxon>
        <taxon>Cytophagales</taxon>
        <taxon>Flectobacillaceae</taxon>
        <taxon>Arcicella</taxon>
    </lineage>
</organism>
<dbReference type="InterPro" id="IPR011042">
    <property type="entry name" value="6-blade_b-propeller_TolB-like"/>
</dbReference>
<dbReference type="SUPFAM" id="SSF82171">
    <property type="entry name" value="DPP6 N-terminal domain-like"/>
    <property type="match status" value="1"/>
</dbReference>
<dbReference type="Proteomes" id="UP001304671">
    <property type="component" value="Unassembled WGS sequence"/>
</dbReference>
<dbReference type="RefSeq" id="WP_323246449.1">
    <property type="nucleotide sequence ID" value="NZ_JAYFUL010000002.1"/>
</dbReference>
<evidence type="ECO:0000313" key="2">
    <source>
        <dbReference type="Proteomes" id="UP001304671"/>
    </source>
</evidence>
<comment type="caution">
    <text evidence="1">The sequence shown here is derived from an EMBL/GenBank/DDBJ whole genome shotgun (WGS) entry which is preliminary data.</text>
</comment>
<dbReference type="Gene3D" id="2.120.10.30">
    <property type="entry name" value="TolB, C-terminal domain"/>
    <property type="match status" value="1"/>
</dbReference>
<proteinExistence type="predicted"/>